<accession>A0A5D4MHX7</accession>
<proteinExistence type="predicted"/>
<organism evidence="1 2">
    <name type="scientific">Rossellomorea vietnamensis</name>
    <dbReference type="NCBI Taxonomy" id="218284"/>
    <lineage>
        <taxon>Bacteria</taxon>
        <taxon>Bacillati</taxon>
        <taxon>Bacillota</taxon>
        <taxon>Bacilli</taxon>
        <taxon>Bacillales</taxon>
        <taxon>Bacillaceae</taxon>
        <taxon>Rossellomorea</taxon>
    </lineage>
</organism>
<reference evidence="1 2" key="1">
    <citation type="submission" date="2019-08" db="EMBL/GenBank/DDBJ databases">
        <title>Bacillus genomes from the desert of Cuatro Cienegas, Coahuila.</title>
        <authorList>
            <person name="Olmedo-Alvarez G."/>
        </authorList>
    </citation>
    <scope>NUCLEOTIDE SEQUENCE [LARGE SCALE GENOMIC DNA]</scope>
    <source>
        <strain evidence="1 2">CH128b_4D</strain>
    </source>
</reference>
<dbReference type="Proteomes" id="UP000325182">
    <property type="component" value="Unassembled WGS sequence"/>
</dbReference>
<gene>
    <name evidence="1" type="ORF">FZC84_01960</name>
</gene>
<evidence type="ECO:0000313" key="1">
    <source>
        <dbReference type="EMBL" id="TYS01440.1"/>
    </source>
</evidence>
<protein>
    <submittedName>
        <fullName evidence="1">Uncharacterized protein</fullName>
    </submittedName>
</protein>
<dbReference type="EMBL" id="VTEG01000001">
    <property type="protein sequence ID" value="TYS01440.1"/>
    <property type="molecule type" value="Genomic_DNA"/>
</dbReference>
<comment type="caution">
    <text evidence="1">The sequence shown here is derived from an EMBL/GenBank/DDBJ whole genome shotgun (WGS) entry which is preliminary data.</text>
</comment>
<dbReference type="AlphaFoldDB" id="A0A5D4MHX7"/>
<evidence type="ECO:0000313" key="2">
    <source>
        <dbReference type="Proteomes" id="UP000325182"/>
    </source>
</evidence>
<name>A0A5D4MHX7_9BACI</name>
<sequence length="53" mass="6324">MFIRLQFTPYTLPSDIVGQEYLDVKASDFKLRTRPELNTQLNSIYPNPYLFLR</sequence>
<dbReference type="RefSeq" id="WP_148952771.1">
    <property type="nucleotide sequence ID" value="NZ_VTEG01000001.1"/>
</dbReference>